<gene>
    <name evidence="5" type="ORF">E0W69_015265</name>
</gene>
<feature type="domain" description="Glycosyltransferase 2-like" evidence="4">
    <location>
        <begin position="6"/>
        <end position="163"/>
    </location>
</feature>
<dbReference type="PANTHER" id="PTHR43179">
    <property type="entry name" value="RHAMNOSYLTRANSFERASE WBBL"/>
    <property type="match status" value="1"/>
</dbReference>
<evidence type="ECO:0000313" key="5">
    <source>
        <dbReference type="EMBL" id="QES89960.1"/>
    </source>
</evidence>
<dbReference type="Gene3D" id="3.90.550.10">
    <property type="entry name" value="Spore Coat Polysaccharide Biosynthesis Protein SpsA, Chain A"/>
    <property type="match status" value="1"/>
</dbReference>
<evidence type="ECO:0000256" key="2">
    <source>
        <dbReference type="ARBA" id="ARBA00022676"/>
    </source>
</evidence>
<evidence type="ECO:0000259" key="4">
    <source>
        <dbReference type="Pfam" id="PF00535"/>
    </source>
</evidence>
<comment type="similarity">
    <text evidence="1">Belongs to the glycosyltransferase 2 family.</text>
</comment>
<dbReference type="CDD" id="cd04186">
    <property type="entry name" value="GT_2_like_c"/>
    <property type="match status" value="1"/>
</dbReference>
<protein>
    <submittedName>
        <fullName evidence="5">Glycosyltransferase family 2 protein</fullName>
    </submittedName>
</protein>
<proteinExistence type="inferred from homology"/>
<keyword evidence="3 5" id="KW-0808">Transferase</keyword>
<evidence type="ECO:0000256" key="1">
    <source>
        <dbReference type="ARBA" id="ARBA00006739"/>
    </source>
</evidence>
<dbReference type="OrthoDB" id="9771846at2"/>
<name>A0A5P2G880_9BACT</name>
<keyword evidence="6" id="KW-1185">Reference proteome</keyword>
<dbReference type="PANTHER" id="PTHR43179:SF12">
    <property type="entry name" value="GALACTOFURANOSYLTRANSFERASE GLFT2"/>
    <property type="match status" value="1"/>
</dbReference>
<dbReference type="AlphaFoldDB" id="A0A5P2G880"/>
<dbReference type="SUPFAM" id="SSF53448">
    <property type="entry name" value="Nucleotide-diphospho-sugar transferases"/>
    <property type="match status" value="1"/>
</dbReference>
<evidence type="ECO:0000313" key="6">
    <source>
        <dbReference type="Proteomes" id="UP000292424"/>
    </source>
</evidence>
<organism evidence="5 6">
    <name type="scientific">Rhizosphaericola mali</name>
    <dbReference type="NCBI Taxonomy" id="2545455"/>
    <lineage>
        <taxon>Bacteria</taxon>
        <taxon>Pseudomonadati</taxon>
        <taxon>Bacteroidota</taxon>
        <taxon>Chitinophagia</taxon>
        <taxon>Chitinophagales</taxon>
        <taxon>Chitinophagaceae</taxon>
        <taxon>Rhizosphaericola</taxon>
    </lineage>
</organism>
<accession>A0A5P2G880</accession>
<dbReference type="Proteomes" id="UP000292424">
    <property type="component" value="Chromosome"/>
</dbReference>
<dbReference type="EMBL" id="CP044016">
    <property type="protein sequence ID" value="QES89960.1"/>
    <property type="molecule type" value="Genomic_DNA"/>
</dbReference>
<dbReference type="KEGG" id="arac:E0W69_015265"/>
<dbReference type="RefSeq" id="WP_131330916.1">
    <property type="nucleotide sequence ID" value="NZ_CP044016.1"/>
</dbReference>
<dbReference type="Pfam" id="PF00535">
    <property type="entry name" value="Glycos_transf_2"/>
    <property type="match status" value="1"/>
</dbReference>
<dbReference type="InterPro" id="IPR001173">
    <property type="entry name" value="Glyco_trans_2-like"/>
</dbReference>
<sequence>MALSLSVIIVHYQVPYFLEHCLYSLLSVDNNMDKVQIIVVDNATFLPNNVLMEEKFPEVQFIYLKENVGFGKANNEALKYVSSDLVLFLNPDTIITENVLTSCIRQFELDASIGGLGVKMLDGNGCFLSESKRSIPTFSVSLMKLTGLSTIFPSSAFFNKYALGNVSKDSDCFIDVIAGAFFMARTTVVKSIGGFDPQFFMYGEDIDLSQQIILKGYCNYYLGTQSILHFKGESTKQNKSKHVKVFYEAMILYVAKYYRNWNKLLFKSFLNGAVKGRALFERLGNKVANTNSFHPKTICFMGDSSIFESAESILKKNIEGFEIIDQQKLDGADTVLFCVGKNWSYSQALMFMQKNKTRYQYLFYKKSCAIIGSNNKKETGIQWD</sequence>
<dbReference type="GO" id="GO:0016757">
    <property type="term" value="F:glycosyltransferase activity"/>
    <property type="evidence" value="ECO:0007669"/>
    <property type="project" value="UniProtKB-KW"/>
</dbReference>
<keyword evidence="2" id="KW-0328">Glycosyltransferase</keyword>
<reference evidence="5 6" key="1">
    <citation type="submission" date="2019-09" db="EMBL/GenBank/DDBJ databases">
        <title>Complete genome sequence of Arachidicoccus sp. B3-10 isolated from apple orchard soil.</title>
        <authorList>
            <person name="Kim H.S."/>
            <person name="Han K.-I."/>
            <person name="Suh M.K."/>
            <person name="Lee K.C."/>
            <person name="Eom M.K."/>
            <person name="Kim J.-S."/>
            <person name="Kang S.W."/>
            <person name="Sin Y."/>
            <person name="Lee J.-S."/>
        </authorList>
    </citation>
    <scope>NUCLEOTIDE SEQUENCE [LARGE SCALE GENOMIC DNA]</scope>
    <source>
        <strain evidence="5 6">B3-10</strain>
    </source>
</reference>
<dbReference type="InterPro" id="IPR029044">
    <property type="entry name" value="Nucleotide-diphossugar_trans"/>
</dbReference>
<evidence type="ECO:0000256" key="3">
    <source>
        <dbReference type="ARBA" id="ARBA00022679"/>
    </source>
</evidence>